<sequence length="450" mass="51708">MSKEEQKFHQLSDNSEATALTEEDSTETKVVSSCIIKGVCDDNLLYGKCENIDCDQLHLTEPIQLIDGHFHDRLLDDNWSCTIELLENIEQFIGITNVHKSSMWDTTYSIIPESLKSKMSKEENESHQLSDNSETTALTQENSIETKVTSSCIIKGVCDDSLLFGKCENIDCNQLHLTEPIQLIDGHFHDRLLNYNWSCTIELLENIEQFIGITNVHKSSMWDTTYSIIPESLKSKIRLYEAYGIHPRYLGNNPHNELLRLRDLVQTRPMVAIGECGLDLLNNEQLPLQIEIFISQIRLANEFHLPLIIHCRQLDQQLFDILKTTAIDSSMKIQWHCCQSKGTSIYREFLHYFPSSLLSIGGMCCHSGEKHLQRLVKELYETENERRFVFETDSPYLKSSSLLIHTQNNCPILGTLAVSAYVTKDILGNDQWTNNLKINTNILQQFFNLR</sequence>
<feature type="region of interest" description="Disordered" evidence="2">
    <location>
        <begin position="121"/>
        <end position="142"/>
    </location>
</feature>
<feature type="compositionally biased region" description="Polar residues" evidence="2">
    <location>
        <begin position="129"/>
        <end position="142"/>
    </location>
</feature>
<evidence type="ECO:0000256" key="1">
    <source>
        <dbReference type="ARBA" id="ARBA00009275"/>
    </source>
</evidence>
<proteinExistence type="inferred from homology"/>
<evidence type="ECO:0000313" key="4">
    <source>
        <dbReference type="Proteomes" id="UP000663845"/>
    </source>
</evidence>
<reference evidence="3" key="1">
    <citation type="submission" date="2021-02" db="EMBL/GenBank/DDBJ databases">
        <authorList>
            <person name="Nowell W R."/>
        </authorList>
    </citation>
    <scope>NUCLEOTIDE SEQUENCE</scope>
</reference>
<accession>A0A815C9V7</accession>
<evidence type="ECO:0000313" key="3">
    <source>
        <dbReference type="EMBL" id="CAF1280780.1"/>
    </source>
</evidence>
<comment type="similarity">
    <text evidence="1">Belongs to the metallo-dependent hydrolases superfamily. TatD-type hydrolase family.</text>
</comment>
<dbReference type="SUPFAM" id="SSF51556">
    <property type="entry name" value="Metallo-dependent hydrolases"/>
    <property type="match status" value="1"/>
</dbReference>
<feature type="compositionally biased region" description="Basic and acidic residues" evidence="2">
    <location>
        <begin position="1"/>
        <end position="10"/>
    </location>
</feature>
<protein>
    <recommendedName>
        <fullName evidence="5">TatD</fullName>
    </recommendedName>
</protein>
<evidence type="ECO:0000256" key="2">
    <source>
        <dbReference type="SAM" id="MobiDB-lite"/>
    </source>
</evidence>
<dbReference type="Pfam" id="PF01026">
    <property type="entry name" value="TatD_DNase"/>
    <property type="match status" value="1"/>
</dbReference>
<feature type="region of interest" description="Disordered" evidence="2">
    <location>
        <begin position="1"/>
        <end position="24"/>
    </location>
</feature>
<name>A0A815C9V7_9BILA</name>
<dbReference type="Proteomes" id="UP000663845">
    <property type="component" value="Unassembled WGS sequence"/>
</dbReference>
<dbReference type="InterPro" id="IPR032466">
    <property type="entry name" value="Metal_Hydrolase"/>
</dbReference>
<dbReference type="InterPro" id="IPR001130">
    <property type="entry name" value="TatD-like"/>
</dbReference>
<dbReference type="GO" id="GO:0016788">
    <property type="term" value="F:hydrolase activity, acting on ester bonds"/>
    <property type="evidence" value="ECO:0007669"/>
    <property type="project" value="InterPro"/>
</dbReference>
<dbReference type="PANTHER" id="PTHR46124:SF2">
    <property type="entry name" value="D-AMINOACYL-TRNA DEACYLASE"/>
    <property type="match status" value="1"/>
</dbReference>
<dbReference type="AlphaFoldDB" id="A0A815C9V7"/>
<organism evidence="3 4">
    <name type="scientific">Adineta steineri</name>
    <dbReference type="NCBI Taxonomy" id="433720"/>
    <lineage>
        <taxon>Eukaryota</taxon>
        <taxon>Metazoa</taxon>
        <taxon>Spiralia</taxon>
        <taxon>Gnathifera</taxon>
        <taxon>Rotifera</taxon>
        <taxon>Eurotatoria</taxon>
        <taxon>Bdelloidea</taxon>
        <taxon>Adinetida</taxon>
        <taxon>Adinetidae</taxon>
        <taxon>Adineta</taxon>
    </lineage>
</organism>
<dbReference type="PANTHER" id="PTHR46124">
    <property type="entry name" value="D-AMINOACYL-TRNA DEACYLASE"/>
    <property type="match status" value="1"/>
</dbReference>
<dbReference type="Gene3D" id="3.20.20.140">
    <property type="entry name" value="Metal-dependent hydrolases"/>
    <property type="match status" value="1"/>
</dbReference>
<evidence type="ECO:0008006" key="5">
    <source>
        <dbReference type="Google" id="ProtNLM"/>
    </source>
</evidence>
<gene>
    <name evidence="3" type="ORF">JYZ213_LOCUS31221</name>
</gene>
<comment type="caution">
    <text evidence="3">The sequence shown here is derived from an EMBL/GenBank/DDBJ whole genome shotgun (WGS) entry which is preliminary data.</text>
</comment>
<dbReference type="EMBL" id="CAJNOG010000520">
    <property type="protein sequence ID" value="CAF1280780.1"/>
    <property type="molecule type" value="Genomic_DNA"/>
</dbReference>